<proteinExistence type="inferred from homology"/>
<dbReference type="PANTHER" id="PTHR31283">
    <property type="entry name" value="EKC/KEOPS COMPLEX SUBUNIT PCC1 FAMILY MEMBER"/>
    <property type="match status" value="1"/>
</dbReference>
<dbReference type="EMBL" id="GL996499">
    <property type="protein sequence ID" value="EGW35606.1"/>
    <property type="molecule type" value="Genomic_DNA"/>
</dbReference>
<organism evidence="3">
    <name type="scientific">Spathaspora passalidarum (strain NRRL Y-27907 / 11-Y1)</name>
    <dbReference type="NCBI Taxonomy" id="619300"/>
    <lineage>
        <taxon>Eukaryota</taxon>
        <taxon>Fungi</taxon>
        <taxon>Dikarya</taxon>
        <taxon>Ascomycota</taxon>
        <taxon>Saccharomycotina</taxon>
        <taxon>Pichiomycetes</taxon>
        <taxon>Debaryomycetaceae</taxon>
        <taxon>Spathaspora</taxon>
    </lineage>
</organism>
<evidence type="ECO:0000313" key="3">
    <source>
        <dbReference type="Proteomes" id="UP000000709"/>
    </source>
</evidence>
<accession>G3AE72</accession>
<dbReference type="AlphaFoldDB" id="G3AE72"/>
<evidence type="ECO:0008006" key="4">
    <source>
        <dbReference type="Google" id="ProtNLM"/>
    </source>
</evidence>
<evidence type="ECO:0000313" key="2">
    <source>
        <dbReference type="EMBL" id="EGW35606.1"/>
    </source>
</evidence>
<dbReference type="GO" id="GO:0000785">
    <property type="term" value="C:chromatin"/>
    <property type="evidence" value="ECO:0007669"/>
    <property type="project" value="EnsemblFungi"/>
</dbReference>
<dbReference type="KEGG" id="spaa:SPAPADRAFT_58825"/>
<dbReference type="Gene3D" id="3.30.310.50">
    <property type="entry name" value="Alpha-D-phosphohexomutase, C-terminal domain"/>
    <property type="match status" value="1"/>
</dbReference>
<dbReference type="PANTHER" id="PTHR31283:SF5">
    <property type="entry name" value="EKC_KEOPS COMPLEX SUBUNIT LAGE3"/>
    <property type="match status" value="1"/>
</dbReference>
<dbReference type="GO" id="GO:0070525">
    <property type="term" value="P:tRNA threonylcarbamoyladenosine metabolic process"/>
    <property type="evidence" value="ECO:0007669"/>
    <property type="project" value="EnsemblFungi"/>
</dbReference>
<reference evidence="2 3" key="1">
    <citation type="journal article" date="2011" name="Proc. Natl. Acad. Sci. U.S.A.">
        <title>Comparative genomics of xylose-fermenting fungi for enhanced biofuel production.</title>
        <authorList>
            <person name="Wohlbach D.J."/>
            <person name="Kuo A."/>
            <person name="Sato T.K."/>
            <person name="Potts K.M."/>
            <person name="Salamov A.A."/>
            <person name="LaButti K.M."/>
            <person name="Sun H."/>
            <person name="Clum A."/>
            <person name="Pangilinan J.L."/>
            <person name="Lindquist E.A."/>
            <person name="Lucas S."/>
            <person name="Lapidus A."/>
            <person name="Jin M."/>
            <person name="Gunawan C."/>
            <person name="Balan V."/>
            <person name="Dale B.E."/>
            <person name="Jeffries T.W."/>
            <person name="Zinkel R."/>
            <person name="Barry K.W."/>
            <person name="Grigoriev I.V."/>
            <person name="Gasch A.P."/>
        </authorList>
    </citation>
    <scope>NUCLEOTIDE SEQUENCE [LARGE SCALE GENOMIC DNA]</scope>
    <source>
        <strain evidence="3">NRRL Y-27907 / 11-Y1</strain>
    </source>
</reference>
<name>G3AE72_SPAPN</name>
<dbReference type="GO" id="GO:0071444">
    <property type="term" value="P:cellular response to pheromone"/>
    <property type="evidence" value="ECO:0007669"/>
    <property type="project" value="EnsemblFungi"/>
</dbReference>
<keyword evidence="3" id="KW-1185">Reference proteome</keyword>
<dbReference type="Pfam" id="PF09341">
    <property type="entry name" value="Pcc1"/>
    <property type="match status" value="1"/>
</dbReference>
<dbReference type="InParanoid" id="G3AE72"/>
<dbReference type="Proteomes" id="UP000000709">
    <property type="component" value="Unassembled WGS sequence"/>
</dbReference>
<dbReference type="InterPro" id="IPR015419">
    <property type="entry name" value="CTAG/Pcc1"/>
</dbReference>
<dbReference type="GO" id="GO:0045944">
    <property type="term" value="P:positive regulation of transcription by RNA polymerase II"/>
    <property type="evidence" value="ECO:0007669"/>
    <property type="project" value="EnsemblFungi"/>
</dbReference>
<dbReference type="GO" id="GO:0000722">
    <property type="term" value="P:telomere maintenance via recombination"/>
    <property type="evidence" value="ECO:0007669"/>
    <property type="project" value="EnsemblFungi"/>
</dbReference>
<dbReference type="GO" id="GO:0000408">
    <property type="term" value="C:EKC/KEOPS complex"/>
    <property type="evidence" value="ECO:0007669"/>
    <property type="project" value="EnsemblFungi"/>
</dbReference>
<evidence type="ECO:0000256" key="1">
    <source>
        <dbReference type="ARBA" id="ARBA00007073"/>
    </source>
</evidence>
<dbReference type="eggNOG" id="ENOG502S7CS">
    <property type="taxonomic scope" value="Eukaryota"/>
</dbReference>
<dbReference type="GeneID" id="18872628"/>
<comment type="similarity">
    <text evidence="1">Belongs to the CTAG/PCC1 family.</text>
</comment>
<gene>
    <name evidence="2" type="ORF">SPAPADRAFT_58825</name>
</gene>
<dbReference type="HOGENOM" id="CLU_113770_5_0_1"/>
<dbReference type="RefSeq" id="XP_007373018.1">
    <property type="nucleotide sequence ID" value="XM_007372956.1"/>
</dbReference>
<dbReference type="FunCoup" id="G3AE72">
    <property type="interactions" value="70"/>
</dbReference>
<dbReference type="OrthoDB" id="10025739at2759"/>
<protein>
    <recommendedName>
        <fullName evidence="4">Transcription factor Pcc1</fullName>
    </recommendedName>
</protein>
<dbReference type="GO" id="GO:0031490">
    <property type="term" value="F:chromatin DNA binding"/>
    <property type="evidence" value="ECO:0007669"/>
    <property type="project" value="EnsemblFungi"/>
</dbReference>
<sequence>MTDKLPYKVTLSIPFETHEQATIAKNTLSPDPIVKSVDEFNIEYEINDNILQILFSGASNRIIRVTISNTIDNLKTILECIDEFEGKQDHLFEIDGEKFTG</sequence>
<dbReference type="OMA" id="KTIIECM"/>